<dbReference type="GO" id="GO:0005829">
    <property type="term" value="C:cytosol"/>
    <property type="evidence" value="ECO:0007669"/>
    <property type="project" value="TreeGrafter"/>
</dbReference>
<dbReference type="NCBIfam" id="TIGR03666">
    <property type="entry name" value="Rv2061_F420"/>
    <property type="match status" value="1"/>
</dbReference>
<dbReference type="PANTHER" id="PTHR35176">
    <property type="entry name" value="HEME OXYGENASE HI_0854-RELATED"/>
    <property type="match status" value="1"/>
</dbReference>
<gene>
    <name evidence="3" type="ORF">FNL38_1011020</name>
</gene>
<accession>A0A652YY70</accession>
<dbReference type="AlphaFoldDB" id="A0A652YY70"/>
<evidence type="ECO:0000256" key="1">
    <source>
        <dbReference type="ARBA" id="ARBA00023002"/>
    </source>
</evidence>
<dbReference type="SUPFAM" id="SSF50475">
    <property type="entry name" value="FMN-binding split barrel"/>
    <property type="match status" value="1"/>
</dbReference>
<dbReference type="Pfam" id="PF01243">
    <property type="entry name" value="PNPOx_N"/>
    <property type="match status" value="1"/>
</dbReference>
<dbReference type="GO" id="GO:0016627">
    <property type="term" value="F:oxidoreductase activity, acting on the CH-CH group of donors"/>
    <property type="evidence" value="ECO:0007669"/>
    <property type="project" value="TreeGrafter"/>
</dbReference>
<evidence type="ECO:0000313" key="3">
    <source>
        <dbReference type="EMBL" id="TYQ08645.1"/>
    </source>
</evidence>
<name>A0A652YY70_NOCGL</name>
<dbReference type="PANTHER" id="PTHR35176:SF11">
    <property type="entry name" value="PYRIDOXAMINE 5'-PHOSPHATE OXIDASE FAMILY PROTEIN"/>
    <property type="match status" value="1"/>
</dbReference>
<comment type="caution">
    <text evidence="3">The sequence shown here is derived from an EMBL/GenBank/DDBJ whole genome shotgun (WGS) entry which is preliminary data.</text>
</comment>
<keyword evidence="1" id="KW-0560">Oxidoreductase</keyword>
<reference evidence="3" key="1">
    <citation type="submission" date="2019-07" db="EMBL/GenBank/DDBJ databases">
        <title>Genomic Encyclopedia of Type Strains, Phase IV (KMG-IV): sequencing the most valuable type-strain genomes for metagenomic binning, comparative biology and taxonomic classification.</title>
        <authorList>
            <person name="Goeker M."/>
        </authorList>
    </citation>
    <scope>NUCLEOTIDE SEQUENCE</scope>
    <source>
        <strain evidence="3">DSM 44596</strain>
    </source>
</reference>
<sequence length="132" mass="13806">MSLGEEKTISVTTFRKSGDGVATPTWAVPLSDGRIGFWTSSRSGKAKRLRNNPRVTVVPCNNRGKPAPGAVPAAGTATLVSSGPDFDEIQSKVKAKYGVMVPISKFFNKLGHIGKASFPYGDVGVVVAVGSL</sequence>
<dbReference type="GO" id="GO:0070967">
    <property type="term" value="F:coenzyme F420 binding"/>
    <property type="evidence" value="ECO:0007669"/>
    <property type="project" value="TreeGrafter"/>
</dbReference>
<dbReference type="InterPro" id="IPR019965">
    <property type="entry name" value="PPOX_F420-dep_Rv2061_put"/>
</dbReference>
<dbReference type="Gene3D" id="2.30.110.10">
    <property type="entry name" value="Electron Transport, Fmn-binding Protein, Chain A"/>
    <property type="match status" value="1"/>
</dbReference>
<feature type="domain" description="Pyridoxamine 5'-phosphate oxidase N-terminal" evidence="2">
    <location>
        <begin position="5"/>
        <end position="101"/>
    </location>
</feature>
<evidence type="ECO:0000259" key="2">
    <source>
        <dbReference type="Pfam" id="PF01243"/>
    </source>
</evidence>
<dbReference type="EMBL" id="VNIQ01000001">
    <property type="protein sequence ID" value="TYQ08645.1"/>
    <property type="molecule type" value="Genomic_DNA"/>
</dbReference>
<dbReference type="InterPro" id="IPR052019">
    <property type="entry name" value="F420H2_bilvrd_red/Heme_oxyg"/>
</dbReference>
<organism evidence="3">
    <name type="scientific">Nocardia globerula</name>
    <dbReference type="NCBI Taxonomy" id="1818"/>
    <lineage>
        <taxon>Bacteria</taxon>
        <taxon>Bacillati</taxon>
        <taxon>Actinomycetota</taxon>
        <taxon>Actinomycetes</taxon>
        <taxon>Mycobacteriales</taxon>
        <taxon>Nocardiaceae</taxon>
        <taxon>Nocardia</taxon>
    </lineage>
</organism>
<dbReference type="InterPro" id="IPR011576">
    <property type="entry name" value="Pyridox_Oxase_N"/>
</dbReference>
<protein>
    <recommendedName>
        <fullName evidence="2">Pyridoxamine 5'-phosphate oxidase N-terminal domain-containing protein</fullName>
    </recommendedName>
</protein>
<proteinExistence type="predicted"/>
<dbReference type="InterPro" id="IPR012349">
    <property type="entry name" value="Split_barrel_FMN-bd"/>
</dbReference>